<evidence type="ECO:0000313" key="16">
    <source>
        <dbReference type="EMBL" id="AIW06637.1"/>
    </source>
</evidence>
<dbReference type="GO" id="GO:0003724">
    <property type="term" value="F:RNA helicase activity"/>
    <property type="evidence" value="ECO:0007669"/>
    <property type="project" value="UniProtKB-EC"/>
</dbReference>
<evidence type="ECO:0000256" key="10">
    <source>
        <dbReference type="SAM" id="MobiDB-lite"/>
    </source>
</evidence>
<keyword evidence="1" id="KW-0696">RNA-directed RNA polymerase</keyword>
<dbReference type="Pfam" id="PF01443">
    <property type="entry name" value="Viral_helicase1"/>
    <property type="match status" value="1"/>
</dbReference>
<accession>A0A0C4S2E5</accession>
<dbReference type="PROSITE" id="PS50507">
    <property type="entry name" value="RDRP_SSRNA_POS"/>
    <property type="match status" value="1"/>
</dbReference>
<dbReference type="GO" id="GO:0075523">
    <property type="term" value="P:viral translational frameshifting"/>
    <property type="evidence" value="ECO:0007669"/>
    <property type="project" value="UniProtKB-KW"/>
</dbReference>
<dbReference type="InterPro" id="IPR043502">
    <property type="entry name" value="DNA/RNA_pol_sf"/>
</dbReference>
<dbReference type="Gene3D" id="3.40.50.300">
    <property type="entry name" value="P-loop containing nucleotide triphosphate hydrolases"/>
    <property type="match status" value="2"/>
</dbReference>
<dbReference type="SUPFAM" id="SSF51197">
    <property type="entry name" value="Clavaminate synthase-like"/>
    <property type="match status" value="1"/>
</dbReference>
<proteinExistence type="predicted"/>
<evidence type="ECO:0000259" key="12">
    <source>
        <dbReference type="PROSITE" id="PS50507"/>
    </source>
</evidence>
<keyword evidence="4" id="KW-0547">Nucleotide-binding</keyword>
<evidence type="ECO:0000256" key="11">
    <source>
        <dbReference type="SAM" id="Phobius"/>
    </source>
</evidence>
<evidence type="ECO:0000259" key="15">
    <source>
        <dbReference type="PROSITE" id="PS51743"/>
    </source>
</evidence>
<dbReference type="SUPFAM" id="SSF56672">
    <property type="entry name" value="DNA/RNA polymerases"/>
    <property type="match status" value="1"/>
</dbReference>
<dbReference type="PROSITE" id="PS51743">
    <property type="entry name" value="ALPHAVIRUS_MT"/>
    <property type="match status" value="1"/>
</dbReference>
<feature type="compositionally biased region" description="Low complexity" evidence="10">
    <location>
        <begin position="1718"/>
        <end position="1731"/>
    </location>
</feature>
<feature type="transmembrane region" description="Helical" evidence="11">
    <location>
        <begin position="1154"/>
        <end position="1175"/>
    </location>
</feature>
<name>A0A0C4S2E5_9CLOS</name>
<evidence type="ECO:0000256" key="7">
    <source>
        <dbReference type="ARBA" id="ARBA00022840"/>
    </source>
</evidence>
<dbReference type="GO" id="GO:0016787">
    <property type="term" value="F:hydrolase activity"/>
    <property type="evidence" value="ECO:0007669"/>
    <property type="project" value="UniProtKB-KW"/>
</dbReference>
<keyword evidence="11" id="KW-0472">Membrane</keyword>
<evidence type="ECO:0000256" key="6">
    <source>
        <dbReference type="ARBA" id="ARBA00022801"/>
    </source>
</evidence>
<feature type="compositionally biased region" description="Basic and acidic residues" evidence="10">
    <location>
        <begin position="143"/>
        <end position="157"/>
    </location>
</feature>
<comment type="catalytic activity">
    <reaction evidence="9">
        <text>ATP + H2O = ADP + phosphate + H(+)</text>
        <dbReference type="Rhea" id="RHEA:13065"/>
        <dbReference type="ChEBI" id="CHEBI:15377"/>
        <dbReference type="ChEBI" id="CHEBI:15378"/>
        <dbReference type="ChEBI" id="CHEBI:30616"/>
        <dbReference type="ChEBI" id="CHEBI:43474"/>
        <dbReference type="ChEBI" id="CHEBI:456216"/>
        <dbReference type="EC" id="3.6.4.13"/>
    </reaction>
</comment>
<evidence type="ECO:0000259" key="14">
    <source>
        <dbReference type="PROSITE" id="PS51657"/>
    </source>
</evidence>
<feature type="compositionally biased region" description="Polar residues" evidence="10">
    <location>
        <begin position="1430"/>
        <end position="1442"/>
    </location>
</feature>
<keyword evidence="5" id="KW-0688">Ribosomal frameshifting</keyword>
<feature type="domain" description="RdRp catalytic" evidence="12">
    <location>
        <begin position="2502"/>
        <end position="2615"/>
    </location>
</feature>
<evidence type="ECO:0000256" key="5">
    <source>
        <dbReference type="ARBA" id="ARBA00022758"/>
    </source>
</evidence>
<feature type="domain" description="(+)RNA virus helicase C-terminal" evidence="14">
    <location>
        <begin position="1902"/>
        <end position="2230"/>
    </location>
</feature>
<evidence type="ECO:0000256" key="2">
    <source>
        <dbReference type="ARBA" id="ARBA00022679"/>
    </source>
</evidence>
<evidence type="ECO:0000259" key="13">
    <source>
        <dbReference type="PROSITE" id="PS51471"/>
    </source>
</evidence>
<keyword evidence="6" id="KW-0378">Hydrolase</keyword>
<keyword evidence="11" id="KW-0812">Transmembrane</keyword>
<dbReference type="Pfam" id="PF00978">
    <property type="entry name" value="RdRP_2"/>
    <property type="match status" value="1"/>
</dbReference>
<dbReference type="GO" id="GO:0006351">
    <property type="term" value="P:DNA-templated transcription"/>
    <property type="evidence" value="ECO:0007669"/>
    <property type="project" value="InterPro"/>
</dbReference>
<dbReference type="InterPro" id="IPR044861">
    <property type="entry name" value="IPNS-like_FE2OG_OXY"/>
</dbReference>
<feature type="domain" description="Alphavirus-like MT" evidence="15">
    <location>
        <begin position="478"/>
        <end position="669"/>
    </location>
</feature>
<evidence type="ECO:0000256" key="1">
    <source>
        <dbReference type="ARBA" id="ARBA00022484"/>
    </source>
</evidence>
<dbReference type="GO" id="GO:0039694">
    <property type="term" value="P:viral RNA genome replication"/>
    <property type="evidence" value="ECO:0007669"/>
    <property type="project" value="InterPro"/>
</dbReference>
<dbReference type="InterPro" id="IPR002588">
    <property type="entry name" value="Alphavirus-like_MT_dom"/>
</dbReference>
<feature type="domain" description="Fe2OG dioxygenase" evidence="13">
    <location>
        <begin position="1601"/>
        <end position="1694"/>
    </location>
</feature>
<evidence type="ECO:0000256" key="3">
    <source>
        <dbReference type="ARBA" id="ARBA00022695"/>
    </source>
</evidence>
<dbReference type="InterPro" id="IPR047308">
    <property type="entry name" value="Closteroviridae_RdRp"/>
</dbReference>
<organism evidence="16">
    <name type="scientific">Grapevine leafroll-associated virus 3</name>
    <dbReference type="NCBI Taxonomy" id="55951"/>
    <lineage>
        <taxon>Viruses</taxon>
        <taxon>Riboviria</taxon>
        <taxon>Orthornavirae</taxon>
        <taxon>Kitrinoviricota</taxon>
        <taxon>Alsuviricetes</taxon>
        <taxon>Martellivirales</taxon>
        <taxon>Closteroviridae</taxon>
        <taxon>Ampelovirus</taxon>
        <taxon>Ampelovirus trivitis</taxon>
    </lineage>
</organism>
<dbReference type="InterPro" id="IPR037151">
    <property type="entry name" value="AlkB-like_sf"/>
</dbReference>
<keyword evidence="11" id="KW-1133">Transmembrane helix</keyword>
<dbReference type="InterPro" id="IPR007094">
    <property type="entry name" value="RNA-dir_pol_PSvirus"/>
</dbReference>
<gene>
    <name evidence="16" type="primary">ORF1</name>
</gene>
<feature type="region of interest" description="Disordered" evidence="10">
    <location>
        <begin position="1708"/>
        <end position="1746"/>
    </location>
</feature>
<dbReference type="InterPro" id="IPR001788">
    <property type="entry name" value="RNA-dep_RNA_pol_alsuvir"/>
</dbReference>
<dbReference type="SUPFAM" id="SSF52540">
    <property type="entry name" value="P-loop containing nucleoside triphosphate hydrolases"/>
    <property type="match status" value="2"/>
</dbReference>
<evidence type="ECO:0000256" key="8">
    <source>
        <dbReference type="ARBA" id="ARBA00022953"/>
    </source>
</evidence>
<dbReference type="InterPro" id="IPR005123">
    <property type="entry name" value="Oxoglu/Fe-dep_dioxygenase_dom"/>
</dbReference>
<keyword evidence="3" id="KW-0548">Nucleotidyltransferase</keyword>
<dbReference type="PROSITE" id="PS51471">
    <property type="entry name" value="FE2OG_OXY"/>
    <property type="match status" value="1"/>
</dbReference>
<dbReference type="CDD" id="cd23253">
    <property type="entry name" value="Closteroviridae_RdRp"/>
    <property type="match status" value="1"/>
</dbReference>
<dbReference type="GO" id="GO:0008174">
    <property type="term" value="F:mRNA methyltransferase activity"/>
    <property type="evidence" value="ECO:0007669"/>
    <property type="project" value="UniProtKB-UniRule"/>
</dbReference>
<feature type="region of interest" description="Disordered" evidence="10">
    <location>
        <begin position="143"/>
        <end position="165"/>
    </location>
</feature>
<feature type="transmembrane region" description="Helical" evidence="11">
    <location>
        <begin position="1069"/>
        <end position="1087"/>
    </location>
</feature>
<dbReference type="EMBL" id="KJ174518">
    <property type="protein sequence ID" value="AIW06637.1"/>
    <property type="molecule type" value="Genomic_RNA"/>
</dbReference>
<dbReference type="Pfam" id="PF01660">
    <property type="entry name" value="Vmethyltransf"/>
    <property type="match status" value="1"/>
</dbReference>
<feature type="compositionally biased region" description="Low complexity" evidence="10">
    <location>
        <begin position="1294"/>
        <end position="1304"/>
    </location>
</feature>
<dbReference type="PROSITE" id="PS51657">
    <property type="entry name" value="PSRV_HELICASE"/>
    <property type="match status" value="1"/>
</dbReference>
<keyword evidence="7" id="KW-0067">ATP-binding</keyword>
<dbReference type="GO" id="GO:0006396">
    <property type="term" value="P:RNA processing"/>
    <property type="evidence" value="ECO:0007669"/>
    <property type="project" value="InterPro"/>
</dbReference>
<dbReference type="InterPro" id="IPR027351">
    <property type="entry name" value="(+)RNA_virus_helicase_core_dom"/>
</dbReference>
<evidence type="ECO:0000256" key="9">
    <source>
        <dbReference type="ARBA" id="ARBA00047984"/>
    </source>
</evidence>
<dbReference type="GO" id="GO:0005524">
    <property type="term" value="F:ATP binding"/>
    <property type="evidence" value="ECO:0007669"/>
    <property type="project" value="UniProtKB-KW"/>
</dbReference>
<keyword evidence="2" id="KW-0808">Transferase</keyword>
<dbReference type="GO" id="GO:0016556">
    <property type="term" value="P:mRNA modification"/>
    <property type="evidence" value="ECO:0007669"/>
    <property type="project" value="InterPro"/>
</dbReference>
<dbReference type="Pfam" id="PF03171">
    <property type="entry name" value="2OG-FeII_Oxy"/>
    <property type="match status" value="1"/>
</dbReference>
<reference evidence="16" key="1">
    <citation type="submission" date="2014-01" db="EMBL/GenBank/DDBJ databases">
        <title>Nucleotide sequencing of an Israeli isolate of Grapevine leafroll-associated virus-3.</title>
        <authorList>
            <person name="Mawassi M."/>
            <person name="Gerner I."/>
            <person name="Mookkan M."/>
        </authorList>
    </citation>
    <scope>NUCLEOTIDE SEQUENCE</scope>
</reference>
<feature type="region of interest" description="Disordered" evidence="10">
    <location>
        <begin position="1403"/>
        <end position="1442"/>
    </location>
</feature>
<evidence type="ECO:0000256" key="4">
    <source>
        <dbReference type="ARBA" id="ARBA00022741"/>
    </source>
</evidence>
<dbReference type="Gene3D" id="2.60.120.590">
    <property type="entry name" value="Alpha-ketoglutarate-dependent dioxygenase AlkB-like"/>
    <property type="match status" value="1"/>
</dbReference>
<feature type="region of interest" description="Disordered" evidence="10">
    <location>
        <begin position="1277"/>
        <end position="1307"/>
    </location>
</feature>
<dbReference type="GO" id="GO:0003723">
    <property type="term" value="F:RNA binding"/>
    <property type="evidence" value="ECO:0007669"/>
    <property type="project" value="InterPro"/>
</dbReference>
<dbReference type="InterPro" id="IPR027417">
    <property type="entry name" value="P-loop_NTPase"/>
</dbReference>
<sequence length="2775" mass="306519">MDYVRPLRVFSFPHVNNTLEYIRYNKANSDVGAFLTAMKFTGNVKLSDFTPKSAALIYIGKLTKGVKRTFVPPPVKGFARQYAVVSGTVSALRGDGKRVLMEARTSTSAVSDASSYDAVFEAVTNALIVVHYHRVVPFTPVKREQPKPAVKQDEQKPKRQASQWAVKPTAVGVHVPLPNKQEAPKPAQSVPQQSLEEKATLTFGLFFSKGGGDESDAVILRKGKLFNRALNVPINVKNTFVWAKIWDEASRRRGYFYVKDSIVKFFPIVRGRATIEDFIVNTAPGCDVALPRIELWSMRERAFVSTTKGWCWFNNERLRGEIYRRRCFSSSFSIGFLMHLGFRSLKAIRFAGTNILHIPSLNEERTFGWKSGDVYLPNVPKTAIVAGDRTRLGGEILASVANALNQEEVYSSVVSSITNRLVLRDQSALLSHLDTKLCDMFSQRDAMIREKPSHRCDVFLKPQEKEKLRELFPELSIQFSDSVRSSHPFANAMRSCFNGIFSRRCGSVCFFDIGGSFTYHVKAGHVNCHVCNPVLDVKDVKRRINEILFLSTAGGDSYVSSDLLTEAASKSVSYCSRESQNCDSRADAGFMVDVYDISPQQVAEAMDKKGALVFDIALMFPVELLYGNGEVYLEELDTLVKREGDYLAYNVGQCGEMYEHSFSNVSGFFTFSYVRASSGNVFKLEYEGYRCGYHHLTMCRAQKSPGTEVTYRSLVPSFVGKSLVFIPVVAGSSVSFKTIVLDSDFVDRIYSYALNTIGTFENRTFEYAVGAVRSQKTHVITGSRVVHSKVDISPDDMWGLVVAVMAQAIKDRAKSIRSYNFIKASEGSLAGVFKLFFQTVGDCFSNAVSVYAKAMVHDNFNVLETLMSMPRAFIRKVPGSVVVTICTSGASDRLELRGAFDISKETFGRKLKNSRLRVFSRAIVEDSIKVMKAMKTEDGKPLPITEDSVYAFIMGNVSNVHCTRAGLLGGSKATVVSSVSKGLVARGAATKAFSGITSFFSTGSLFYDRGLTEDERLDALVRTGNAINSPVGLLETSRVAVSKVVAGSKESWSEVSLNDFTTFVLRNKVLIGIFVASLGAAPVAWKYRRGIAACARRYAGSSYETLSSLSSQAAGGLRGITASTVSGGSFVVRRGFSSAVAVTRATVAKRQVPLALLSFSTSYTISGCSMLGIWAHALPRHLMFFFGLGTLLGARASANTWKFGGFSNNWCAVPEVVWRGRSISSLLLPITLGASLVIRGLLNDTIPQLAYVPPVEGRNVYDETLRYYRDFDYDEGAGPSGTRHDTVPGDDSDGSSSGISSYDGVTNVRDVGISTNEEVVGEEETHSPRSVLYTYVEEEVAPSAAVVERQSDPSSSNTADAMAFVESVQKGVDDVFHQQSSGETVCEVEADGKGLLPESVVGEAPTQERGRAADGNTAQTAVNEGDREPVQSSLVSSPQADIPKVTQSEVHAQKEVKQEVPLATVSGATPIVDEKPAPSVTTRGVKIIDKGKAVAHVAEKKQVQVEQPKQRNLTINEGKAGKQLCMFRTCSCGVQLDVYNEATIATRFSNAFTFVDSLKGRSAVFFSKLGEGYTYNGGSHVSSGWPRVLEDILTAIKYPSVFDHCLVQKYKMGGGVPFHADDEECYPSDNPILTVNLVGKANFSIKCRKGGKVMVINVASGDYFLMPCGFQRTHLHSVSSIDEGRISLTFRATRRVFGVGRMLQLAGGVSDERSPSVPNQQPQNQGTTGTVAQKSRGKALSEGSGREVKGRSTYSIWCEQDYVKKCEWLRADNPVMALKPDYTPMTFEVVKTGTSEDAVVEYLKYLAIGIERTYRALLMARNIAVATAEGVLKVPNQVYESLPGFHVYKSGSDLIFHSTQDGLRVRDLPYVFIAEKGIFIKGKDVDAVVALGDNLFVCDDILVFHDAINLMGALKVARCGMVGESFKSFEYKCYNAPPGGGKTTMLVDEFVKSPNSTATITANVGSSEDINMAVKKRDPNLEGLNSATTVNSRVVNFIVRGMYKRVLVDEVYMMHQGLLQLGVFATGASEGLFFGDINQIPFINREKVFRMDCAVFVPKKESVVYTSKSYRCPLDVCYLLSSMTVRGTEKCYPEKVVSGKDKPVVRSLSKRPIGTTDDVAEINADVYLCMTQLEKSDMKRSLKGKGKETPVMTVHEAQGKTFGDVVLFRTKKADDSLFTKQPHILVGLSRHTRSLVYAALSSKLDDKVGTYVSDVSPQSVSDALLHTFAPAGCFRGIERMNFGPTFEGELVRKIPTSHFVAVNGFLEDLLDGCPAFDYDLFEDDFETSDQSFLIEDVRISDSFSHFTSKIEDRFFSFIRSSVGLPKRNTLKCNLVTFENRNFNADRGCNVGCDDSMAHELKEIFFEEVVNKARLAEVTESHLSSNATLLSDWLDKRAPNAYKSLKRALGSFVFHPSMLTSYTLMVKADVKPKLDNTPLSKYVTGQNIVYHDRCVTALFSCIFTACVERLKYVVDERWLFYHGMDTAELAVALRNNLGDIRQYYTYELDISKYDKSQSALMKQVEELILLTLGVDREVLSTFFCGEYDSIVRTMTKELVLSVGSQRRSGGANTWLGNSLVLCTLLSVVLRGLDYSYIVVSGDDSLIFSRQPLDIDTSVLSENFGFDVKIFNQAAPYFCSKFLVQVEDSLFFVPDPLKLFVKFGASKTSDIDLLHEIFQSFVDLSKGFNREDVIQELAKLVTRKYKHSGWTYSALCVLHVLSANFSQFCRLYYHNSVNLDVRPIQRTESLSLLALKARILRWKASRYAFSIKRGLSR</sequence>
<protein>
    <submittedName>
        <fullName evidence="16">Replication associated protein 3</fullName>
    </submittedName>
</protein>
<keyword evidence="8" id="KW-0693">Viral RNA replication</keyword>
<dbReference type="GO" id="GO:0003968">
    <property type="term" value="F:RNA-directed RNA polymerase activity"/>
    <property type="evidence" value="ECO:0007669"/>
    <property type="project" value="UniProtKB-KW"/>
</dbReference>